<dbReference type="Proteomes" id="UP001055811">
    <property type="component" value="Linkage Group LG03"/>
</dbReference>
<evidence type="ECO:0000313" key="1">
    <source>
        <dbReference type="EMBL" id="KAI3763593.1"/>
    </source>
</evidence>
<comment type="caution">
    <text evidence="1">The sequence shown here is derived from an EMBL/GenBank/DDBJ whole genome shotgun (WGS) entry which is preliminary data.</text>
</comment>
<organism evidence="1 2">
    <name type="scientific">Cichorium intybus</name>
    <name type="common">Chicory</name>
    <dbReference type="NCBI Taxonomy" id="13427"/>
    <lineage>
        <taxon>Eukaryota</taxon>
        <taxon>Viridiplantae</taxon>
        <taxon>Streptophyta</taxon>
        <taxon>Embryophyta</taxon>
        <taxon>Tracheophyta</taxon>
        <taxon>Spermatophyta</taxon>
        <taxon>Magnoliopsida</taxon>
        <taxon>eudicotyledons</taxon>
        <taxon>Gunneridae</taxon>
        <taxon>Pentapetalae</taxon>
        <taxon>asterids</taxon>
        <taxon>campanulids</taxon>
        <taxon>Asterales</taxon>
        <taxon>Asteraceae</taxon>
        <taxon>Cichorioideae</taxon>
        <taxon>Cichorieae</taxon>
        <taxon>Cichoriinae</taxon>
        <taxon>Cichorium</taxon>
    </lineage>
</organism>
<proteinExistence type="predicted"/>
<evidence type="ECO:0000313" key="2">
    <source>
        <dbReference type="Proteomes" id="UP001055811"/>
    </source>
</evidence>
<keyword evidence="2" id="KW-1185">Reference proteome</keyword>
<sequence>MPINSTKKRRSSCEKLMQLIRSFLKLSLPHAETDVTSSNSLPPPKSHHSTVKPPKNPTGKTPNSRHVVGLEGGGSSSFIKIHGNDHPDNGIADDASRYSDLQSSELKAAVTNLKASDYIRRFHERNKRESVSLVLPPPPPPPPPQQPQPQPRQGRFLVK</sequence>
<name>A0ACB9EYE5_CICIN</name>
<accession>A0ACB9EYE5</accession>
<reference evidence="1 2" key="2">
    <citation type="journal article" date="2022" name="Mol. Ecol. Resour.">
        <title>The genomes of chicory, endive, great burdock and yacon provide insights into Asteraceae paleo-polyploidization history and plant inulin production.</title>
        <authorList>
            <person name="Fan W."/>
            <person name="Wang S."/>
            <person name="Wang H."/>
            <person name="Wang A."/>
            <person name="Jiang F."/>
            <person name="Liu H."/>
            <person name="Zhao H."/>
            <person name="Xu D."/>
            <person name="Zhang Y."/>
        </authorList>
    </citation>
    <scope>NUCLEOTIDE SEQUENCE [LARGE SCALE GENOMIC DNA]</scope>
    <source>
        <strain evidence="2">cv. Punajuju</strain>
        <tissue evidence="1">Leaves</tissue>
    </source>
</reference>
<gene>
    <name evidence="1" type="ORF">L2E82_13553</name>
</gene>
<protein>
    <submittedName>
        <fullName evidence="1">Uncharacterized protein</fullName>
    </submittedName>
</protein>
<dbReference type="EMBL" id="CM042011">
    <property type="protein sequence ID" value="KAI3763593.1"/>
    <property type="molecule type" value="Genomic_DNA"/>
</dbReference>
<reference evidence="2" key="1">
    <citation type="journal article" date="2022" name="Mol. Ecol. Resour.">
        <title>The genomes of chicory, endive, great burdock and yacon provide insights into Asteraceae palaeo-polyploidization history and plant inulin production.</title>
        <authorList>
            <person name="Fan W."/>
            <person name="Wang S."/>
            <person name="Wang H."/>
            <person name="Wang A."/>
            <person name="Jiang F."/>
            <person name="Liu H."/>
            <person name="Zhao H."/>
            <person name="Xu D."/>
            <person name="Zhang Y."/>
        </authorList>
    </citation>
    <scope>NUCLEOTIDE SEQUENCE [LARGE SCALE GENOMIC DNA]</scope>
    <source>
        <strain evidence="2">cv. Punajuju</strain>
    </source>
</reference>